<protein>
    <submittedName>
        <fullName evidence="1">Cell cycle RNA binding protein whi3</fullName>
    </submittedName>
</protein>
<dbReference type="EMBL" id="JALBCA010000013">
    <property type="protein sequence ID" value="KAI2391188.1"/>
    <property type="molecule type" value="Genomic_DNA"/>
</dbReference>
<gene>
    <name evidence="1" type="primary">WHI3</name>
    <name evidence="1" type="ORF">LOY88_001261</name>
</gene>
<proteinExistence type="predicted"/>
<organism evidence="1">
    <name type="scientific">Ophidiomyces ophidiicola</name>
    <dbReference type="NCBI Taxonomy" id="1387563"/>
    <lineage>
        <taxon>Eukaryota</taxon>
        <taxon>Fungi</taxon>
        <taxon>Dikarya</taxon>
        <taxon>Ascomycota</taxon>
        <taxon>Pezizomycotina</taxon>
        <taxon>Eurotiomycetes</taxon>
        <taxon>Eurotiomycetidae</taxon>
        <taxon>Onygenales</taxon>
        <taxon>Onygenaceae</taxon>
        <taxon>Ophidiomyces</taxon>
    </lineage>
</organism>
<comment type="caution">
    <text evidence="1">The sequence shown here is derived from an EMBL/GenBank/DDBJ whole genome shotgun (WGS) entry which is preliminary data.</text>
</comment>
<reference evidence="1" key="1">
    <citation type="journal article" date="2022" name="bioRxiv">
        <title>Population genetic analysis of Ophidiomyces ophidiicola, the causative agent of snake fungal disease, indicates recent introductions to the USA.</title>
        <authorList>
            <person name="Ladner J.T."/>
            <person name="Palmer J.M."/>
            <person name="Ettinger C.L."/>
            <person name="Stajich J.E."/>
            <person name="Farrell T.M."/>
            <person name="Glorioso B.M."/>
            <person name="Lawson B."/>
            <person name="Price S.J."/>
            <person name="Stengle A.G."/>
            <person name="Grear D.A."/>
            <person name="Lorch J.M."/>
        </authorList>
    </citation>
    <scope>NUCLEOTIDE SEQUENCE</scope>
    <source>
        <strain evidence="1">NWHC 24266-5</strain>
    </source>
</reference>
<sequence length="620" mass="64979">MSNTASQATQPGPLFETSLKRIPSSVPSTATAHLALSTASSFAVAMNSNNMSADVFSPAVSQPASSLASSFSYALTPIGIPPAFEPQSASFARAADQNTANGNAAVASNGANACRTAILMRRLPINTSYESLRSMLLFAKNLVDTEFISNEYTDDGNFLSAVAIFETRAAADEARAMLDGKLNSTSEATMIVEVLPDSPSAAAMLHRRNTIDQVPRSSSLASLSHLTPPGLVSQPSLLSRLDHGAATNGSSHNADFQPPDQASRLQSLFSSQSPISDGLNGRPRVTGKSVIDQEVDEDTGELLKDPIAYARNGHSSSMGMPRRSTNPPIPINHFASLSLSTNMTSPSLQSFTNGNSSRAMTTPSSAVSPNFPSLGPNNGYHQAGYHRLNYPPVNPADQNPPCNTLYVGNLPPDTSEDELKALFSKQRGYKRMIFRQKPNGPICFVEFDDISWATKSLKELYGYELSNSIKGGIRLSFSKNPLGVRNSQAGNMHSPNSMSPHPAINAVNGPGLIGTPRFSTANGPPPGLSAPPGLPMPMSIAQQNGHSSPHPGLNNNASSNNGAFTTNSGLGIGFSSNGNGMAQVRQAAPSLNSSILGNSAAGPALGAMNGAGYPGYMMGR</sequence>
<name>A0ACB8V2N6_9EURO</name>
<evidence type="ECO:0000313" key="1">
    <source>
        <dbReference type="EMBL" id="KAI2391188.1"/>
    </source>
</evidence>
<accession>A0ACB8V2N6</accession>